<keyword evidence="4" id="KW-0029">Amino-acid transport</keyword>
<dbReference type="Pfam" id="PF13458">
    <property type="entry name" value="Peripla_BP_6"/>
    <property type="match status" value="1"/>
</dbReference>
<dbReference type="RefSeq" id="WP_307159311.1">
    <property type="nucleotide sequence ID" value="NZ_JAUSWH010000012.1"/>
</dbReference>
<reference evidence="7 8" key="1">
    <citation type="submission" date="2023-07" db="EMBL/GenBank/DDBJ databases">
        <title>Genomic Encyclopedia of Type Strains, Phase IV (KMG-IV): sequencing the most valuable type-strain genomes for metagenomic binning, comparative biology and taxonomic classification.</title>
        <authorList>
            <person name="Goeker M."/>
        </authorList>
    </citation>
    <scope>NUCLEOTIDE SEQUENCE [LARGE SCALE GENOMIC DNA]</scope>
    <source>
        <strain evidence="7 8">DSM 100301</strain>
    </source>
</reference>
<gene>
    <name evidence="7" type="ORF">QO005_003476</name>
</gene>
<name>A0ABU0IFV8_9HYPH</name>
<keyword evidence="2" id="KW-0813">Transport</keyword>
<protein>
    <submittedName>
        <fullName evidence="7">Branched-chain amino acid transport system substrate-binding protein</fullName>
    </submittedName>
</protein>
<dbReference type="CDD" id="cd06342">
    <property type="entry name" value="PBP1_ABC_LIVBP-like"/>
    <property type="match status" value="1"/>
</dbReference>
<evidence type="ECO:0000259" key="6">
    <source>
        <dbReference type="Pfam" id="PF13458"/>
    </source>
</evidence>
<evidence type="ECO:0000256" key="2">
    <source>
        <dbReference type="ARBA" id="ARBA00022448"/>
    </source>
</evidence>
<accession>A0ABU0IFV8</accession>
<dbReference type="PANTHER" id="PTHR47151:SF2">
    <property type="entry name" value="AMINO ACID BINDING PROTEIN"/>
    <property type="match status" value="1"/>
</dbReference>
<dbReference type="InterPro" id="IPR028082">
    <property type="entry name" value="Peripla_BP_I"/>
</dbReference>
<feature type="domain" description="Leucine-binding protein" evidence="6">
    <location>
        <begin position="26"/>
        <end position="361"/>
    </location>
</feature>
<organism evidence="7 8">
    <name type="scientific">Rhizobium paknamense</name>
    <dbReference type="NCBI Taxonomy" id="1206817"/>
    <lineage>
        <taxon>Bacteria</taxon>
        <taxon>Pseudomonadati</taxon>
        <taxon>Pseudomonadota</taxon>
        <taxon>Alphaproteobacteria</taxon>
        <taxon>Hyphomicrobiales</taxon>
        <taxon>Rhizobiaceae</taxon>
        <taxon>Rhizobium/Agrobacterium group</taxon>
        <taxon>Rhizobium</taxon>
    </lineage>
</organism>
<feature type="signal peptide" evidence="5">
    <location>
        <begin position="1"/>
        <end position="23"/>
    </location>
</feature>
<dbReference type="SUPFAM" id="SSF53822">
    <property type="entry name" value="Periplasmic binding protein-like I"/>
    <property type="match status" value="1"/>
</dbReference>
<evidence type="ECO:0000256" key="1">
    <source>
        <dbReference type="ARBA" id="ARBA00010062"/>
    </source>
</evidence>
<evidence type="ECO:0000256" key="4">
    <source>
        <dbReference type="ARBA" id="ARBA00022970"/>
    </source>
</evidence>
<evidence type="ECO:0000313" key="7">
    <source>
        <dbReference type="EMBL" id="MDQ0457129.1"/>
    </source>
</evidence>
<dbReference type="Proteomes" id="UP001235269">
    <property type="component" value="Unassembled WGS sequence"/>
</dbReference>
<sequence>MKKSLLSAVALTAMAAFSGTAWADILVGVGGPLTGPNAAFGAQLQKGVEQAAADINAAGGINGEKIKIVLGDDVSDAKQGVSVANKFAADGVKFVVGHFNSGVSIPASDVYAENGILQITPASTNPKFTERDKWNTFRTCGRDDQQGAVAGQYIADHLKDKKVAVVHDKTPYGQGLADETKKAMNKLGVKEVLYEGITPGEKDYSALIAKMKEAGVGVVYYGGLHTEAGLIMRQMADQGLKATLMSGDGITSNELASIAGDAVNGTLMTFPPDPRNNPNAKDVVKKFRDAGFEPEAYTLYSYAALQIIADAAKAAATNDPEKVAETMKAKGPFKTVIGDIGFDSKGDITRPDYVMYTWKKGEDGKYSYFENK</sequence>
<comment type="caution">
    <text evidence="7">The sequence shown here is derived from an EMBL/GenBank/DDBJ whole genome shotgun (WGS) entry which is preliminary data.</text>
</comment>
<evidence type="ECO:0000256" key="5">
    <source>
        <dbReference type="SAM" id="SignalP"/>
    </source>
</evidence>
<dbReference type="PRINTS" id="PR00337">
    <property type="entry name" value="LEUILEVALBP"/>
</dbReference>
<dbReference type="InterPro" id="IPR028081">
    <property type="entry name" value="Leu-bd"/>
</dbReference>
<keyword evidence="3 5" id="KW-0732">Signal</keyword>
<dbReference type="PANTHER" id="PTHR47151">
    <property type="entry name" value="LEU/ILE/VAL-BINDING ABC TRANSPORTER SUBUNIT"/>
    <property type="match status" value="1"/>
</dbReference>
<evidence type="ECO:0000313" key="8">
    <source>
        <dbReference type="Proteomes" id="UP001235269"/>
    </source>
</evidence>
<dbReference type="Gene3D" id="3.40.50.2300">
    <property type="match status" value="2"/>
</dbReference>
<comment type="similarity">
    <text evidence="1">Belongs to the leucine-binding protein family.</text>
</comment>
<proteinExistence type="inferred from homology"/>
<keyword evidence="8" id="KW-1185">Reference proteome</keyword>
<dbReference type="InterPro" id="IPR000709">
    <property type="entry name" value="Leu_Ile_Val-bd"/>
</dbReference>
<evidence type="ECO:0000256" key="3">
    <source>
        <dbReference type="ARBA" id="ARBA00022729"/>
    </source>
</evidence>
<feature type="chain" id="PRO_5045607663" evidence="5">
    <location>
        <begin position="24"/>
        <end position="372"/>
    </location>
</feature>
<dbReference type="EMBL" id="JAUSWH010000012">
    <property type="protein sequence ID" value="MDQ0457129.1"/>
    <property type="molecule type" value="Genomic_DNA"/>
</dbReference>